<keyword evidence="3" id="KW-0833">Ubl conjugation pathway</keyword>
<dbReference type="InterPro" id="IPR038920">
    <property type="entry name" value="At3g05675-like"/>
</dbReference>
<keyword evidence="6" id="KW-1185">Reference proteome</keyword>
<dbReference type="GO" id="GO:0016567">
    <property type="term" value="P:protein ubiquitination"/>
    <property type="evidence" value="ECO:0007669"/>
    <property type="project" value="UniProtKB-UniPathway"/>
</dbReference>
<dbReference type="Gene3D" id="3.30.710.10">
    <property type="entry name" value="Potassium Channel Kv1.1, Chain A"/>
    <property type="match status" value="1"/>
</dbReference>
<dbReference type="UniPathway" id="UPA00143"/>
<comment type="pathway">
    <text evidence="2">Protein modification; protein ubiquitination.</text>
</comment>
<dbReference type="FunCoup" id="D8QYF8">
    <property type="interactions" value="1720"/>
</dbReference>
<organism evidence="6">
    <name type="scientific">Selaginella moellendorffii</name>
    <name type="common">Spikemoss</name>
    <dbReference type="NCBI Taxonomy" id="88036"/>
    <lineage>
        <taxon>Eukaryota</taxon>
        <taxon>Viridiplantae</taxon>
        <taxon>Streptophyta</taxon>
        <taxon>Embryophyta</taxon>
        <taxon>Tracheophyta</taxon>
        <taxon>Lycopodiopsida</taxon>
        <taxon>Selaginellales</taxon>
        <taxon>Selaginellaceae</taxon>
        <taxon>Selaginella</taxon>
    </lineage>
</organism>
<dbReference type="InterPro" id="IPR058039">
    <property type="entry name" value="At3g05675-like_ankyrin"/>
</dbReference>
<dbReference type="PANTHER" id="PTHR31060:SF3">
    <property type="entry name" value="OS04G0579700 PROTEIN"/>
    <property type="match status" value="1"/>
</dbReference>
<proteinExistence type="predicted"/>
<dbReference type="Proteomes" id="UP000001514">
    <property type="component" value="Unassembled WGS sequence"/>
</dbReference>
<dbReference type="EMBL" id="GL377568">
    <property type="protein sequence ID" value="EFJ35192.1"/>
    <property type="molecule type" value="Genomic_DNA"/>
</dbReference>
<dbReference type="PANTHER" id="PTHR31060">
    <property type="entry name" value="OSJNBA0011J08.25 PROTEIN-RELATED"/>
    <property type="match status" value="1"/>
</dbReference>
<dbReference type="eggNOG" id="ENOG502QST3">
    <property type="taxonomic scope" value="Eukaryota"/>
</dbReference>
<dbReference type="AlphaFoldDB" id="D8QYF8"/>
<dbReference type="InParanoid" id="D8QYF8"/>
<sequence>MEMMALEQDIHSSKQSVMLSLPRPPSVQEKVDAILLLRSPGNQFNDPSSSDVKLTITGRDGFSISINVHRHILTAQSRFFAAKFSDWWSKQHRMPLNAVEISDCEDVDLYLQTIRLMYCRDLRRSLIKESVTRVLGILKVSAAILFEAGVVSCLEYLEAMPWPEDEEERVTSLVSQLQLDSVASMEVLKRLSSIEMVETESIVARLLQSVIQGTDEKARRETKSLVSRMLRENPSIAKDSWDSCRGCIYRACESCLEALSRLFTQVIESSNAAGYEKEGTLGAQISRQADNLNWMVDILIDREIADTFVKIWASQAELASLYSRIPSVYRYDVSRITARLCMAIGKGQVLVPQDVRFLLLQTWFQPLVDDFGWLQRCCKSLDKKSVEEGISQTILTLPLKQQQFILLGWFDCFSRSAGDCPNLNRAFEVWWRRTFVRPLLETSCVHQLTN</sequence>
<dbReference type="HOGENOM" id="CLU_025834_0_0_1"/>
<dbReference type="InterPro" id="IPR000210">
    <property type="entry name" value="BTB/POZ_dom"/>
</dbReference>
<reference evidence="5 6" key="1">
    <citation type="journal article" date="2011" name="Science">
        <title>The Selaginella genome identifies genetic changes associated with the evolution of vascular plants.</title>
        <authorList>
            <person name="Banks J.A."/>
            <person name="Nishiyama T."/>
            <person name="Hasebe M."/>
            <person name="Bowman J.L."/>
            <person name="Gribskov M."/>
            <person name="dePamphilis C."/>
            <person name="Albert V.A."/>
            <person name="Aono N."/>
            <person name="Aoyama T."/>
            <person name="Ambrose B.A."/>
            <person name="Ashton N.W."/>
            <person name="Axtell M.J."/>
            <person name="Barker E."/>
            <person name="Barker M.S."/>
            <person name="Bennetzen J.L."/>
            <person name="Bonawitz N.D."/>
            <person name="Chapple C."/>
            <person name="Cheng C."/>
            <person name="Correa L.G."/>
            <person name="Dacre M."/>
            <person name="DeBarry J."/>
            <person name="Dreyer I."/>
            <person name="Elias M."/>
            <person name="Engstrom E.M."/>
            <person name="Estelle M."/>
            <person name="Feng L."/>
            <person name="Finet C."/>
            <person name="Floyd S.K."/>
            <person name="Frommer W.B."/>
            <person name="Fujita T."/>
            <person name="Gramzow L."/>
            <person name="Gutensohn M."/>
            <person name="Harholt J."/>
            <person name="Hattori M."/>
            <person name="Heyl A."/>
            <person name="Hirai T."/>
            <person name="Hiwatashi Y."/>
            <person name="Ishikawa M."/>
            <person name="Iwata M."/>
            <person name="Karol K.G."/>
            <person name="Koehler B."/>
            <person name="Kolukisaoglu U."/>
            <person name="Kubo M."/>
            <person name="Kurata T."/>
            <person name="Lalonde S."/>
            <person name="Li K."/>
            <person name="Li Y."/>
            <person name="Litt A."/>
            <person name="Lyons E."/>
            <person name="Manning G."/>
            <person name="Maruyama T."/>
            <person name="Michael T.P."/>
            <person name="Mikami K."/>
            <person name="Miyazaki S."/>
            <person name="Morinaga S."/>
            <person name="Murata T."/>
            <person name="Mueller-Roeber B."/>
            <person name="Nelson D.R."/>
            <person name="Obara M."/>
            <person name="Oguri Y."/>
            <person name="Olmstead R.G."/>
            <person name="Onodera N."/>
            <person name="Petersen B.L."/>
            <person name="Pils B."/>
            <person name="Prigge M."/>
            <person name="Rensing S.A."/>
            <person name="Riano-Pachon D.M."/>
            <person name="Roberts A.W."/>
            <person name="Sato Y."/>
            <person name="Scheller H.V."/>
            <person name="Schulz B."/>
            <person name="Schulz C."/>
            <person name="Shakirov E.V."/>
            <person name="Shibagaki N."/>
            <person name="Shinohara N."/>
            <person name="Shippen D.E."/>
            <person name="Soerensen I."/>
            <person name="Sotooka R."/>
            <person name="Sugimoto N."/>
            <person name="Sugita M."/>
            <person name="Sumikawa N."/>
            <person name="Tanurdzic M."/>
            <person name="Theissen G."/>
            <person name="Ulvskov P."/>
            <person name="Wakazuki S."/>
            <person name="Weng J.K."/>
            <person name="Willats W.W."/>
            <person name="Wipf D."/>
            <person name="Wolf P.G."/>
            <person name="Yang L."/>
            <person name="Zimmer A.D."/>
            <person name="Zhu Q."/>
            <person name="Mitros T."/>
            <person name="Hellsten U."/>
            <person name="Loque D."/>
            <person name="Otillar R."/>
            <person name="Salamov A."/>
            <person name="Schmutz J."/>
            <person name="Shapiro H."/>
            <person name="Lindquist E."/>
            <person name="Lucas S."/>
            <person name="Rokhsar D."/>
            <person name="Grigoriev I.V."/>
        </authorList>
    </citation>
    <scope>NUCLEOTIDE SEQUENCE [LARGE SCALE GENOMIC DNA]</scope>
</reference>
<feature type="domain" description="BTB" evidence="4">
    <location>
        <begin position="50"/>
        <end position="126"/>
    </location>
</feature>
<evidence type="ECO:0000313" key="5">
    <source>
        <dbReference type="EMBL" id="EFJ35192.1"/>
    </source>
</evidence>
<gene>
    <name evidence="5" type="ORF">SELMODRAFT_270367</name>
</gene>
<evidence type="ECO:0000256" key="2">
    <source>
        <dbReference type="ARBA" id="ARBA00004906"/>
    </source>
</evidence>
<dbReference type="OMA" id="WRRAFWQ"/>
<evidence type="ECO:0000259" key="4">
    <source>
        <dbReference type="PROSITE" id="PS50097"/>
    </source>
</evidence>
<evidence type="ECO:0000256" key="1">
    <source>
        <dbReference type="ARBA" id="ARBA00002668"/>
    </source>
</evidence>
<dbReference type="PROSITE" id="PS50097">
    <property type="entry name" value="BTB"/>
    <property type="match status" value="1"/>
</dbReference>
<dbReference type="KEGG" id="smo:SELMODRAFT_270367"/>
<dbReference type="SUPFAM" id="SSF54695">
    <property type="entry name" value="POZ domain"/>
    <property type="match status" value="1"/>
</dbReference>
<name>D8QYF8_SELML</name>
<evidence type="ECO:0000256" key="3">
    <source>
        <dbReference type="ARBA" id="ARBA00022786"/>
    </source>
</evidence>
<dbReference type="InterPro" id="IPR011333">
    <property type="entry name" value="SKP1/BTB/POZ_sf"/>
</dbReference>
<comment type="function">
    <text evidence="1">May act as a substrate-specific adapter of an E3 ubiquitin-protein ligase complex (CUL3-RBX1-BTB) which mediates the ubiquitination and subsequent proteasomal degradation of target proteins.</text>
</comment>
<accession>D8QYF8</accession>
<dbReference type="Pfam" id="PF25553">
    <property type="entry name" value="BTB-POZ_ANK-like"/>
    <property type="match status" value="1"/>
</dbReference>
<dbReference type="Gramene" id="EFJ35192">
    <property type="protein sequence ID" value="EFJ35192"/>
    <property type="gene ID" value="SELMODRAFT_270367"/>
</dbReference>
<evidence type="ECO:0000313" key="6">
    <source>
        <dbReference type="Proteomes" id="UP000001514"/>
    </source>
</evidence>
<protein>
    <recommendedName>
        <fullName evidence="4">BTB domain-containing protein</fullName>
    </recommendedName>
</protein>